<keyword evidence="3" id="KW-1185">Reference proteome</keyword>
<accession>A0ABT9RMD7</accession>
<reference evidence="2 3" key="1">
    <citation type="submission" date="2023-07" db="EMBL/GenBank/DDBJ databases">
        <title>Sequencing the genomes of 1000 actinobacteria strains.</title>
        <authorList>
            <person name="Klenk H.-P."/>
        </authorList>
    </citation>
    <scope>NUCLEOTIDE SEQUENCE [LARGE SCALE GENOMIC DNA]</scope>
    <source>
        <strain evidence="2 3">DSM 44109</strain>
    </source>
</reference>
<protein>
    <submittedName>
        <fullName evidence="2">DNA replication protein DnaC</fullName>
    </submittedName>
</protein>
<dbReference type="InterPro" id="IPR002611">
    <property type="entry name" value="IstB_ATP-bd"/>
</dbReference>
<dbReference type="RefSeq" id="WP_306876383.1">
    <property type="nucleotide sequence ID" value="NZ_JAUSRB010000004.1"/>
</dbReference>
<dbReference type="CDD" id="cd00009">
    <property type="entry name" value="AAA"/>
    <property type="match status" value="1"/>
</dbReference>
<dbReference type="SUPFAM" id="SSF52540">
    <property type="entry name" value="P-loop containing nucleoside triphosphate hydrolases"/>
    <property type="match status" value="1"/>
</dbReference>
<dbReference type="Pfam" id="PF01695">
    <property type="entry name" value="IstB_IS21"/>
    <property type="match status" value="1"/>
</dbReference>
<dbReference type="EMBL" id="JAUSRB010000004">
    <property type="protein sequence ID" value="MDP9870451.1"/>
    <property type="molecule type" value="Genomic_DNA"/>
</dbReference>
<dbReference type="InterPro" id="IPR027417">
    <property type="entry name" value="P-loop_NTPase"/>
</dbReference>
<name>A0ABT9RMD7_9ACTN</name>
<feature type="domain" description="IstB-like ATP-binding" evidence="1">
    <location>
        <begin position="74"/>
        <end position="202"/>
    </location>
</feature>
<evidence type="ECO:0000259" key="1">
    <source>
        <dbReference type="Pfam" id="PF01695"/>
    </source>
</evidence>
<gene>
    <name evidence="2" type="ORF">J2S55_009789</name>
</gene>
<comment type="caution">
    <text evidence="2">The sequence shown here is derived from an EMBL/GenBank/DDBJ whole genome shotgun (WGS) entry which is preliminary data.</text>
</comment>
<proteinExistence type="predicted"/>
<evidence type="ECO:0000313" key="2">
    <source>
        <dbReference type="EMBL" id="MDP9870451.1"/>
    </source>
</evidence>
<dbReference type="Gene3D" id="3.40.50.300">
    <property type="entry name" value="P-loop containing nucleotide triphosphate hydrolases"/>
    <property type="match status" value="1"/>
</dbReference>
<dbReference type="Proteomes" id="UP001230426">
    <property type="component" value="Unassembled WGS sequence"/>
</dbReference>
<evidence type="ECO:0000313" key="3">
    <source>
        <dbReference type="Proteomes" id="UP001230426"/>
    </source>
</evidence>
<sequence>MTHPPYITELYRRRLAVAGIPMKYRHLRLADWQPYNDLAAKAYTAAVNFVATVPERLAVEPMDEPAGPLIGRGLALIGPWGGGKTTLACATASEIHIQHNPAIFFVAMADYIAVLAEQHSIKPQADRGVPEAVERYWKIHELKQRVYKSPLVVFDDVGKEHRTASNMAVDEVDRLLRQRFRNGLLNVVTSNEPLERWSKLYNPSMASFASEAFDEVVLGGKDLRRGC</sequence>
<organism evidence="2 3">
    <name type="scientific">Streptosporangium brasiliense</name>
    <dbReference type="NCBI Taxonomy" id="47480"/>
    <lineage>
        <taxon>Bacteria</taxon>
        <taxon>Bacillati</taxon>
        <taxon>Actinomycetota</taxon>
        <taxon>Actinomycetes</taxon>
        <taxon>Streptosporangiales</taxon>
        <taxon>Streptosporangiaceae</taxon>
        <taxon>Streptosporangium</taxon>
    </lineage>
</organism>